<evidence type="ECO:0000313" key="1">
    <source>
        <dbReference type="EMBL" id="GIG08048.1"/>
    </source>
</evidence>
<gene>
    <name evidence="1" type="ORF">Cco03nite_47480</name>
</gene>
<dbReference type="EMBL" id="BONI01000042">
    <property type="protein sequence ID" value="GIG08048.1"/>
    <property type="molecule type" value="Genomic_DNA"/>
</dbReference>
<dbReference type="NCBIfam" id="TIGR04363">
    <property type="entry name" value="LD_lanti_pre"/>
    <property type="match status" value="1"/>
</dbReference>
<dbReference type="InterPro" id="IPR027575">
    <property type="entry name" value="LD_lanti_pre"/>
</dbReference>
<name>A0A8J3KSY7_9ACTN</name>
<evidence type="ECO:0000313" key="2">
    <source>
        <dbReference type="Proteomes" id="UP000630887"/>
    </source>
</evidence>
<keyword evidence="2" id="KW-1185">Reference proteome</keyword>
<proteinExistence type="predicted"/>
<comment type="caution">
    <text evidence="1">The sequence shown here is derived from an EMBL/GenBank/DDBJ whole genome shotgun (WGS) entry which is preliminary data.</text>
</comment>
<dbReference type="AlphaFoldDB" id="A0A8J3KSY7"/>
<dbReference type="Proteomes" id="UP000630887">
    <property type="component" value="Unassembled WGS sequence"/>
</dbReference>
<sequence>MSNATPTLQARTDQADEFDLDVRLVEKSDNYAGLIATTDDGCGSTCGACTTNAA</sequence>
<protein>
    <submittedName>
        <fullName evidence="1">FxLD family lantipeptide</fullName>
    </submittedName>
</protein>
<organism evidence="1 2">
    <name type="scientific">Catellatospora coxensis</name>
    <dbReference type="NCBI Taxonomy" id="310354"/>
    <lineage>
        <taxon>Bacteria</taxon>
        <taxon>Bacillati</taxon>
        <taxon>Actinomycetota</taxon>
        <taxon>Actinomycetes</taxon>
        <taxon>Micromonosporales</taxon>
        <taxon>Micromonosporaceae</taxon>
        <taxon>Catellatospora</taxon>
    </lineage>
</organism>
<accession>A0A8J3KSY7</accession>
<reference evidence="1 2" key="1">
    <citation type="submission" date="2021-01" db="EMBL/GenBank/DDBJ databases">
        <title>Whole genome shotgun sequence of Catellatospora coxensis NBRC 107359.</title>
        <authorList>
            <person name="Komaki H."/>
            <person name="Tamura T."/>
        </authorList>
    </citation>
    <scope>NUCLEOTIDE SEQUENCE [LARGE SCALE GENOMIC DNA]</scope>
    <source>
        <strain evidence="1 2">NBRC 107359</strain>
    </source>
</reference>
<dbReference type="RefSeq" id="WP_203694375.1">
    <property type="nucleotide sequence ID" value="NZ_BAAALC010000042.1"/>
</dbReference>